<dbReference type="EMBL" id="ML121567">
    <property type="protein sequence ID" value="RPB20776.1"/>
    <property type="molecule type" value="Genomic_DNA"/>
</dbReference>
<name>A0A3N4LDJ3_9PEZI</name>
<sequence>MRFKSTIKNISTFTKLTSSLSSLGKTAWMKLEPEEIRFTIIPDQGTQVWAVIHIDTLFEDYRIASAAQNVINLQLSLDTLHRALRSAYSASDASIRLTKRASDGAPVLCLTITTMTSSSRLSAPVLASGNTTVTQEVPVKVLSASNVADLVEPTCPEPDVHIILPPLSQLRAISERFNRLTQASGSLSVSDSHRLLLSANMQGEFKMQIETDVVKVESLFRGLVNPELDPMQIEGGIENHPSTRRDRAEFAEVRVEGKEWVRLLKVYSIAKRVIACFCVGHALVLYVYLTDIDEDHSAVLTYYMSSYSA</sequence>
<dbReference type="PIRSF" id="PIRSF011312">
    <property type="entry name" value="Cell_cycle_HUS1"/>
    <property type="match status" value="1"/>
</dbReference>
<organism evidence="5 6">
    <name type="scientific">Terfezia boudieri ATCC MYA-4762</name>
    <dbReference type="NCBI Taxonomy" id="1051890"/>
    <lineage>
        <taxon>Eukaryota</taxon>
        <taxon>Fungi</taxon>
        <taxon>Dikarya</taxon>
        <taxon>Ascomycota</taxon>
        <taxon>Pezizomycotina</taxon>
        <taxon>Pezizomycetes</taxon>
        <taxon>Pezizales</taxon>
        <taxon>Pezizaceae</taxon>
        <taxon>Terfezia</taxon>
    </lineage>
</organism>
<dbReference type="GO" id="GO:0030896">
    <property type="term" value="C:checkpoint clamp complex"/>
    <property type="evidence" value="ECO:0007669"/>
    <property type="project" value="InterPro"/>
</dbReference>
<dbReference type="GO" id="GO:0033314">
    <property type="term" value="P:mitotic DNA replication checkpoint signaling"/>
    <property type="evidence" value="ECO:0007669"/>
    <property type="project" value="TreeGrafter"/>
</dbReference>
<dbReference type="GO" id="GO:0031573">
    <property type="term" value="P:mitotic intra-S DNA damage checkpoint signaling"/>
    <property type="evidence" value="ECO:0007669"/>
    <property type="project" value="TreeGrafter"/>
</dbReference>
<reference evidence="5 6" key="1">
    <citation type="journal article" date="2018" name="Nat. Ecol. Evol.">
        <title>Pezizomycetes genomes reveal the molecular basis of ectomycorrhizal truffle lifestyle.</title>
        <authorList>
            <person name="Murat C."/>
            <person name="Payen T."/>
            <person name="Noel B."/>
            <person name="Kuo A."/>
            <person name="Morin E."/>
            <person name="Chen J."/>
            <person name="Kohler A."/>
            <person name="Krizsan K."/>
            <person name="Balestrini R."/>
            <person name="Da Silva C."/>
            <person name="Montanini B."/>
            <person name="Hainaut M."/>
            <person name="Levati E."/>
            <person name="Barry K.W."/>
            <person name="Belfiori B."/>
            <person name="Cichocki N."/>
            <person name="Clum A."/>
            <person name="Dockter R.B."/>
            <person name="Fauchery L."/>
            <person name="Guy J."/>
            <person name="Iotti M."/>
            <person name="Le Tacon F."/>
            <person name="Lindquist E.A."/>
            <person name="Lipzen A."/>
            <person name="Malagnac F."/>
            <person name="Mello A."/>
            <person name="Molinier V."/>
            <person name="Miyauchi S."/>
            <person name="Poulain J."/>
            <person name="Riccioni C."/>
            <person name="Rubini A."/>
            <person name="Sitrit Y."/>
            <person name="Splivallo R."/>
            <person name="Traeger S."/>
            <person name="Wang M."/>
            <person name="Zifcakova L."/>
            <person name="Wipf D."/>
            <person name="Zambonelli A."/>
            <person name="Paolocci F."/>
            <person name="Nowrousian M."/>
            <person name="Ottonello S."/>
            <person name="Baldrian P."/>
            <person name="Spatafora J.W."/>
            <person name="Henrissat B."/>
            <person name="Nagy L.G."/>
            <person name="Aury J.M."/>
            <person name="Wincker P."/>
            <person name="Grigoriev I.V."/>
            <person name="Bonfante P."/>
            <person name="Martin F.M."/>
        </authorList>
    </citation>
    <scope>NUCLEOTIDE SEQUENCE [LARGE SCALE GENOMIC DNA]</scope>
    <source>
        <strain evidence="5 6">ATCC MYA-4762</strain>
    </source>
</reference>
<evidence type="ECO:0000256" key="4">
    <source>
        <dbReference type="PIRNR" id="PIRNR011312"/>
    </source>
</evidence>
<dbReference type="GO" id="GO:0000724">
    <property type="term" value="P:double-strand break repair via homologous recombination"/>
    <property type="evidence" value="ECO:0007669"/>
    <property type="project" value="TreeGrafter"/>
</dbReference>
<dbReference type="PANTHER" id="PTHR12900">
    <property type="entry name" value="MITOTIC AND DNA DAMAGE CHECKPOINT PROTEIN HUS1"/>
    <property type="match status" value="1"/>
</dbReference>
<evidence type="ECO:0000256" key="2">
    <source>
        <dbReference type="ARBA" id="ARBA00005563"/>
    </source>
</evidence>
<dbReference type="InterPro" id="IPR046938">
    <property type="entry name" value="DNA_clamp_sf"/>
</dbReference>
<dbReference type="Pfam" id="PF04005">
    <property type="entry name" value="Hus1"/>
    <property type="match status" value="1"/>
</dbReference>
<protein>
    <recommendedName>
        <fullName evidence="4">Checkpoint protein</fullName>
    </recommendedName>
</protein>
<dbReference type="InterPro" id="IPR016580">
    <property type="entry name" value="HUS1"/>
</dbReference>
<dbReference type="SUPFAM" id="SSF55979">
    <property type="entry name" value="DNA clamp"/>
    <property type="match status" value="1"/>
</dbReference>
<evidence type="ECO:0000256" key="1">
    <source>
        <dbReference type="ARBA" id="ARBA00004123"/>
    </source>
</evidence>
<comment type="similarity">
    <text evidence="2 4">Belongs to the HUS1 family.</text>
</comment>
<dbReference type="GO" id="GO:0006289">
    <property type="term" value="P:nucleotide-excision repair"/>
    <property type="evidence" value="ECO:0007669"/>
    <property type="project" value="TreeGrafter"/>
</dbReference>
<dbReference type="GO" id="GO:0005730">
    <property type="term" value="C:nucleolus"/>
    <property type="evidence" value="ECO:0007669"/>
    <property type="project" value="InterPro"/>
</dbReference>
<gene>
    <name evidence="5" type="ORF">L211DRAFT_812658</name>
</gene>
<evidence type="ECO:0000256" key="3">
    <source>
        <dbReference type="ARBA" id="ARBA00023242"/>
    </source>
</evidence>
<evidence type="ECO:0000313" key="6">
    <source>
        <dbReference type="Proteomes" id="UP000267821"/>
    </source>
</evidence>
<dbReference type="InterPro" id="IPR007150">
    <property type="entry name" value="HUS1/Mec3"/>
</dbReference>
<dbReference type="PANTHER" id="PTHR12900:SF0">
    <property type="entry name" value="CHECKPOINT PROTEIN"/>
    <property type="match status" value="1"/>
</dbReference>
<evidence type="ECO:0000313" key="5">
    <source>
        <dbReference type="EMBL" id="RPB20776.1"/>
    </source>
</evidence>
<dbReference type="Gene3D" id="3.70.10.10">
    <property type="match status" value="1"/>
</dbReference>
<keyword evidence="3" id="KW-0539">Nucleus</keyword>
<comment type="subcellular location">
    <subcellularLocation>
        <location evidence="1">Nucleus</location>
    </subcellularLocation>
</comment>
<accession>A0A3N4LDJ3</accession>
<dbReference type="Proteomes" id="UP000267821">
    <property type="component" value="Unassembled WGS sequence"/>
</dbReference>
<dbReference type="AlphaFoldDB" id="A0A3N4LDJ3"/>
<keyword evidence="6" id="KW-1185">Reference proteome</keyword>
<proteinExistence type="inferred from homology"/>
<dbReference type="STRING" id="1051890.A0A3N4LDJ3"/>
<dbReference type="InParanoid" id="A0A3N4LDJ3"/>
<dbReference type="OrthoDB" id="419537at2759"/>
<dbReference type="GO" id="GO:0044778">
    <property type="term" value="P:meiotic DNA integrity checkpoint signaling"/>
    <property type="evidence" value="ECO:0007669"/>
    <property type="project" value="TreeGrafter"/>
</dbReference>
<dbReference type="GO" id="GO:0035861">
    <property type="term" value="C:site of double-strand break"/>
    <property type="evidence" value="ECO:0007669"/>
    <property type="project" value="TreeGrafter"/>
</dbReference>
<dbReference type="GO" id="GO:0000723">
    <property type="term" value="P:telomere maintenance"/>
    <property type="evidence" value="ECO:0007669"/>
    <property type="project" value="TreeGrafter"/>
</dbReference>